<accession>A0ABN3E2Q1</accession>
<dbReference type="RefSeq" id="WP_344637010.1">
    <property type="nucleotide sequence ID" value="NZ_BAAATR010000012.1"/>
</dbReference>
<organism evidence="1 2">
    <name type="scientific">Kitasatospora cystarginea</name>
    <dbReference type="NCBI Taxonomy" id="58350"/>
    <lineage>
        <taxon>Bacteria</taxon>
        <taxon>Bacillati</taxon>
        <taxon>Actinomycetota</taxon>
        <taxon>Actinomycetes</taxon>
        <taxon>Kitasatosporales</taxon>
        <taxon>Streptomycetaceae</taxon>
        <taxon>Kitasatospora</taxon>
    </lineage>
</organism>
<dbReference type="Proteomes" id="UP001500305">
    <property type="component" value="Unassembled WGS sequence"/>
</dbReference>
<reference evidence="1 2" key="1">
    <citation type="journal article" date="2019" name="Int. J. Syst. Evol. Microbiol.">
        <title>The Global Catalogue of Microorganisms (GCM) 10K type strain sequencing project: providing services to taxonomists for standard genome sequencing and annotation.</title>
        <authorList>
            <consortium name="The Broad Institute Genomics Platform"/>
            <consortium name="The Broad Institute Genome Sequencing Center for Infectious Disease"/>
            <person name="Wu L."/>
            <person name="Ma J."/>
        </authorList>
    </citation>
    <scope>NUCLEOTIDE SEQUENCE [LARGE SCALE GENOMIC DNA]</scope>
    <source>
        <strain evidence="1 2">JCM 7356</strain>
    </source>
</reference>
<evidence type="ECO:0000313" key="2">
    <source>
        <dbReference type="Proteomes" id="UP001500305"/>
    </source>
</evidence>
<protein>
    <submittedName>
        <fullName evidence="1">Uncharacterized protein</fullName>
    </submittedName>
</protein>
<dbReference type="EMBL" id="BAAATR010000012">
    <property type="protein sequence ID" value="GAA2247166.1"/>
    <property type="molecule type" value="Genomic_DNA"/>
</dbReference>
<evidence type="ECO:0000313" key="1">
    <source>
        <dbReference type="EMBL" id="GAA2247166.1"/>
    </source>
</evidence>
<proteinExistence type="predicted"/>
<comment type="caution">
    <text evidence="1">The sequence shown here is derived from an EMBL/GenBank/DDBJ whole genome shotgun (WGS) entry which is preliminary data.</text>
</comment>
<keyword evidence="2" id="KW-1185">Reference proteome</keyword>
<gene>
    <name evidence="1" type="ORF">GCM10010430_31630</name>
</gene>
<name>A0ABN3E2Q1_9ACTN</name>
<sequence>MITFEERRLRSLAVQGRWPELLGLYRYTRAAAVARGGEPAAAEVAPLGHLVAYGAPPELAARLFDRDGGPGTAAGASDHDAGPLWEVLATRHTWRRLAPLLGPPAVRRLVAHTRVLLGEDLSCGAEPDPEGVPLALESWEVPGWEERGRIREYLPEGGARRALVALPATLEGLGPVELPPPGRRAAGLTATRLLGGLAPWLEVACVRGSVLDAVAQLVPGSWSPESNGRPVRPVDPPGWERLAPGVWDTGRRGVGFSAAERLPAGWPAREGGTGGRRVARSRVTGGHIPFCAAYPALVQAASGSPALGSADGRLALWRVLSAMTGETRLPLPGGAVAGVDVPEVNALIARLRCFTWCEPADEVWYVHLAVEDPATGLAWAVSGAEVDLPGPDFLVPDFPGQG</sequence>